<accession>A0ABV7MXF8</accession>
<dbReference type="EMBL" id="JBHRVD010000001">
    <property type="protein sequence ID" value="MFC3326656.1"/>
    <property type="molecule type" value="Genomic_DNA"/>
</dbReference>
<dbReference type="InterPro" id="IPR052936">
    <property type="entry name" value="Jasmonate_Hydroxylase-like"/>
</dbReference>
<keyword evidence="2" id="KW-0560">Oxidoreductase</keyword>
<dbReference type="RefSeq" id="WP_378985662.1">
    <property type="nucleotide sequence ID" value="NZ_JBHRVD010000001.1"/>
</dbReference>
<name>A0ABV7MXF8_9HYPH</name>
<keyword evidence="3" id="KW-1185">Reference proteome</keyword>
<dbReference type="GO" id="GO:0004497">
    <property type="term" value="F:monooxygenase activity"/>
    <property type="evidence" value="ECO:0007669"/>
    <property type="project" value="UniProtKB-KW"/>
</dbReference>
<dbReference type="Proteomes" id="UP001595648">
    <property type="component" value="Unassembled WGS sequence"/>
</dbReference>
<reference evidence="3" key="1">
    <citation type="journal article" date="2019" name="Int. J. Syst. Evol. Microbiol.">
        <title>The Global Catalogue of Microorganisms (GCM) 10K type strain sequencing project: providing services to taxonomists for standard genome sequencing and annotation.</title>
        <authorList>
            <consortium name="The Broad Institute Genomics Platform"/>
            <consortium name="The Broad Institute Genome Sequencing Center for Infectious Disease"/>
            <person name="Wu L."/>
            <person name="Ma J."/>
        </authorList>
    </citation>
    <scope>NUCLEOTIDE SEQUENCE [LARGE SCALE GENOMIC DNA]</scope>
    <source>
        <strain evidence="3">ICMP 19515</strain>
    </source>
</reference>
<dbReference type="PANTHER" id="PTHR37811:SF2">
    <property type="entry name" value="ABM DOMAIN-CONTAINING PROTEIN"/>
    <property type="match status" value="1"/>
</dbReference>
<dbReference type="EC" id="1.14.-.-" evidence="2"/>
<proteinExistence type="predicted"/>
<dbReference type="InterPro" id="IPR011008">
    <property type="entry name" value="Dimeric_a/b-barrel"/>
</dbReference>
<evidence type="ECO:0000313" key="2">
    <source>
        <dbReference type="EMBL" id="MFC3326656.1"/>
    </source>
</evidence>
<sequence length="114" mass="12930">MIAVIFEVEPAAGRRDAYLSIAADLRPLLDGIDGFLSIERFQSLVDPNRILSLSFWRDEEAVKAWRNTEEHRQAQKAGRGGIFAGYRLRIAHVMRDYGLTERDEAPRDSRAVNG</sequence>
<dbReference type="PANTHER" id="PTHR37811">
    <property type="entry name" value="BLL5343 PROTEIN"/>
    <property type="match status" value="1"/>
</dbReference>
<evidence type="ECO:0000313" key="3">
    <source>
        <dbReference type="Proteomes" id="UP001595648"/>
    </source>
</evidence>
<dbReference type="InterPro" id="IPR007138">
    <property type="entry name" value="ABM_dom"/>
</dbReference>
<keyword evidence="2" id="KW-0503">Monooxygenase</keyword>
<organism evidence="2 3">
    <name type="scientific">Mesorhizobium cantuariense</name>
    <dbReference type="NCBI Taxonomy" id="1300275"/>
    <lineage>
        <taxon>Bacteria</taxon>
        <taxon>Pseudomonadati</taxon>
        <taxon>Pseudomonadota</taxon>
        <taxon>Alphaproteobacteria</taxon>
        <taxon>Hyphomicrobiales</taxon>
        <taxon>Phyllobacteriaceae</taxon>
        <taxon>Mesorhizobium</taxon>
    </lineage>
</organism>
<dbReference type="SUPFAM" id="SSF54909">
    <property type="entry name" value="Dimeric alpha+beta barrel"/>
    <property type="match status" value="1"/>
</dbReference>
<feature type="domain" description="ABM" evidence="1">
    <location>
        <begin position="2"/>
        <end position="90"/>
    </location>
</feature>
<gene>
    <name evidence="2" type="ORF">ACFOJ9_33600</name>
</gene>
<evidence type="ECO:0000259" key="1">
    <source>
        <dbReference type="PROSITE" id="PS51725"/>
    </source>
</evidence>
<dbReference type="Pfam" id="PF03992">
    <property type="entry name" value="ABM"/>
    <property type="match status" value="1"/>
</dbReference>
<comment type="caution">
    <text evidence="2">The sequence shown here is derived from an EMBL/GenBank/DDBJ whole genome shotgun (WGS) entry which is preliminary data.</text>
</comment>
<protein>
    <submittedName>
        <fullName evidence="2">Antibiotic biosynthesis monooxygenase family protein</fullName>
        <ecNumber evidence="2">1.14.-.-</ecNumber>
    </submittedName>
</protein>
<dbReference type="PROSITE" id="PS51725">
    <property type="entry name" value="ABM"/>
    <property type="match status" value="1"/>
</dbReference>
<dbReference type="Gene3D" id="3.30.70.100">
    <property type="match status" value="1"/>
</dbReference>